<dbReference type="Proteomes" id="UP000516369">
    <property type="component" value="Chromosome"/>
</dbReference>
<name>A0A7H1N2E8_9PROT</name>
<dbReference type="InterPro" id="IPR010221">
    <property type="entry name" value="VCBS_dom"/>
</dbReference>
<dbReference type="Pfam" id="PF17963">
    <property type="entry name" value="Big_9"/>
    <property type="match status" value="2"/>
</dbReference>
<reference evidence="1 2" key="1">
    <citation type="submission" date="2020-05" db="EMBL/GenBank/DDBJ databases">
        <title>Complete closed genome sequence of Defluviicoccus vanus.</title>
        <authorList>
            <person name="Bessarab I."/>
            <person name="Arumugam K."/>
            <person name="Maszenan A.M."/>
            <person name="Seviour R.J."/>
            <person name="Williams R.B."/>
        </authorList>
    </citation>
    <scope>NUCLEOTIDE SEQUENCE [LARGE SCALE GENOMIC DNA]</scope>
    <source>
        <strain evidence="1 2">Ben 114</strain>
    </source>
</reference>
<dbReference type="NCBIfam" id="NF012211">
    <property type="entry name" value="tand_rpt_95"/>
    <property type="match status" value="2"/>
</dbReference>
<dbReference type="EMBL" id="CP053923">
    <property type="protein sequence ID" value="QNT69884.1"/>
    <property type="molecule type" value="Genomic_DNA"/>
</dbReference>
<keyword evidence="2" id="KW-1185">Reference proteome</keyword>
<protein>
    <submittedName>
        <fullName evidence="1">Cadherin-like domain-containing protein</fullName>
    </submittedName>
</protein>
<dbReference type="AlphaFoldDB" id="A0A7H1N2E8"/>
<gene>
    <name evidence="1" type="ORF">HQ394_11825</name>
</gene>
<evidence type="ECO:0000313" key="2">
    <source>
        <dbReference type="Proteomes" id="UP000516369"/>
    </source>
</evidence>
<dbReference type="Gene3D" id="2.60.40.2810">
    <property type="match status" value="1"/>
</dbReference>
<dbReference type="KEGG" id="dvn:HQ394_11825"/>
<dbReference type="RefSeq" id="WP_190260395.1">
    <property type="nucleotide sequence ID" value="NZ_CP053923.1"/>
</dbReference>
<proteinExistence type="predicted"/>
<dbReference type="NCBIfam" id="TIGR01965">
    <property type="entry name" value="VCBS_repeat"/>
    <property type="match status" value="3"/>
</dbReference>
<sequence>MAVNQVQTTSFTYTAGDGHGGLSDTVVALTISGLNDAPVVAADSMTVDEDHAATVTVATFLANDHDPDSGDLLQLTAIQGTGASLAGSVLTYDPGNRFHYLGVGQTATEHLTYTVTDSHGASSQGDIAVTIEGRNDAPHAVADTATTREDQAITIAPLANDTDPDTPDQGHLSILAINTSGTLGTVTIHADGTLGYDPAGKFNALTGGQTATDTFSYTVSDGHGGPTRQR</sequence>
<accession>A0A7H1N2E8</accession>
<evidence type="ECO:0000313" key="1">
    <source>
        <dbReference type="EMBL" id="QNT69884.1"/>
    </source>
</evidence>
<organism evidence="1 2">
    <name type="scientific">Defluviicoccus vanus</name>
    <dbReference type="NCBI Taxonomy" id="111831"/>
    <lineage>
        <taxon>Bacteria</taxon>
        <taxon>Pseudomonadati</taxon>
        <taxon>Pseudomonadota</taxon>
        <taxon>Alphaproteobacteria</taxon>
        <taxon>Rhodospirillales</taxon>
        <taxon>Rhodospirillaceae</taxon>
        <taxon>Defluviicoccus</taxon>
    </lineage>
</organism>